<feature type="compositionally biased region" description="Basic and acidic residues" evidence="1">
    <location>
        <begin position="248"/>
        <end position="262"/>
    </location>
</feature>
<protein>
    <recommendedName>
        <fullName evidence="4">Splicing arginine serine-rich 12</fullName>
    </recommendedName>
</protein>
<reference evidence="2 3" key="1">
    <citation type="journal article" date="2016" name="Mol. Biol. Evol.">
        <title>Comparative Genomics of Early-Diverging Mushroom-Forming Fungi Provides Insights into the Origins of Lignocellulose Decay Capabilities.</title>
        <authorList>
            <person name="Nagy L.G."/>
            <person name="Riley R."/>
            <person name="Tritt A."/>
            <person name="Adam C."/>
            <person name="Daum C."/>
            <person name="Floudas D."/>
            <person name="Sun H."/>
            <person name="Yadav J.S."/>
            <person name="Pangilinan J."/>
            <person name="Larsson K.H."/>
            <person name="Matsuura K."/>
            <person name="Barry K."/>
            <person name="Labutti K."/>
            <person name="Kuo R."/>
            <person name="Ohm R.A."/>
            <person name="Bhattacharya S.S."/>
            <person name="Shirouzu T."/>
            <person name="Yoshinaga Y."/>
            <person name="Martin F.M."/>
            <person name="Grigoriev I.V."/>
            <person name="Hibbett D.S."/>
        </authorList>
    </citation>
    <scope>NUCLEOTIDE SEQUENCE [LARGE SCALE GENOMIC DNA]</scope>
    <source>
        <strain evidence="2 3">HHB9708</strain>
    </source>
</reference>
<dbReference type="AlphaFoldDB" id="A0A164ULS3"/>
<dbReference type="PANTHER" id="PTHR34117:SF1">
    <property type="entry name" value="STYLE CELL-CYCLE INHIBITOR 1"/>
    <property type="match status" value="1"/>
</dbReference>
<sequence length="295" mass="33805">MSNKRRRSRSDSRERKRPRDYSEERERSLPRGIDKISEADYFLKSTEFRAWLKDTKDKYLDELTGDKARHYFRKFVKRWNSGRLSDDLYAGLSPMQPSSSQTAFKWAFATKGDSKIDSQAIRAAREEVESATYKSQSSSSSGPSRSTGGRILGPSLPTPADLQLAREEEEEARRAGRHADRKRENARHKERVEEQVGPKEAGREGALEKKRVQREGNKAHQNAKDEAGLEVSEDILMGEGNSFQQMVARRDAARRRADEKKQVQLSSTQERAIALREKEKATMDMFKAMAKERFG</sequence>
<name>A0A164ULS3_9AGAM</name>
<accession>A0A164ULS3</accession>
<dbReference type="Proteomes" id="UP000076722">
    <property type="component" value="Unassembled WGS sequence"/>
</dbReference>
<keyword evidence="3" id="KW-1185">Reference proteome</keyword>
<dbReference type="STRING" id="1314777.A0A164ULS3"/>
<dbReference type="EMBL" id="KV419407">
    <property type="protein sequence ID" value="KZS93352.1"/>
    <property type="molecule type" value="Genomic_DNA"/>
</dbReference>
<proteinExistence type="predicted"/>
<evidence type="ECO:0000313" key="3">
    <source>
        <dbReference type="Proteomes" id="UP000076722"/>
    </source>
</evidence>
<feature type="region of interest" description="Disordered" evidence="1">
    <location>
        <begin position="127"/>
        <end position="230"/>
    </location>
</feature>
<evidence type="ECO:0008006" key="4">
    <source>
        <dbReference type="Google" id="ProtNLM"/>
    </source>
</evidence>
<feature type="compositionally biased region" description="Basic and acidic residues" evidence="1">
    <location>
        <begin position="190"/>
        <end position="227"/>
    </location>
</feature>
<feature type="compositionally biased region" description="Basic and acidic residues" evidence="1">
    <location>
        <begin position="171"/>
        <end position="183"/>
    </location>
</feature>
<evidence type="ECO:0000256" key="1">
    <source>
        <dbReference type="SAM" id="MobiDB-lite"/>
    </source>
</evidence>
<feature type="compositionally biased region" description="Low complexity" evidence="1">
    <location>
        <begin position="130"/>
        <end position="146"/>
    </location>
</feature>
<dbReference type="InterPro" id="IPR044688">
    <property type="entry name" value="SCI-1-like"/>
</dbReference>
<evidence type="ECO:0000313" key="2">
    <source>
        <dbReference type="EMBL" id="KZS93352.1"/>
    </source>
</evidence>
<feature type="region of interest" description="Disordered" evidence="1">
    <location>
        <begin position="248"/>
        <end position="269"/>
    </location>
</feature>
<organism evidence="2 3">
    <name type="scientific">Sistotremastrum niveocremeum HHB9708</name>
    <dbReference type="NCBI Taxonomy" id="1314777"/>
    <lineage>
        <taxon>Eukaryota</taxon>
        <taxon>Fungi</taxon>
        <taxon>Dikarya</taxon>
        <taxon>Basidiomycota</taxon>
        <taxon>Agaricomycotina</taxon>
        <taxon>Agaricomycetes</taxon>
        <taxon>Sistotremastrales</taxon>
        <taxon>Sistotremastraceae</taxon>
        <taxon>Sertulicium</taxon>
        <taxon>Sertulicium niveocremeum</taxon>
    </lineage>
</organism>
<gene>
    <name evidence="2" type="ORF">SISNIDRAFT_485609</name>
</gene>
<dbReference type="PANTHER" id="PTHR34117">
    <property type="entry name" value="STYLE CELL-CYCLE INHIBITOR 1"/>
    <property type="match status" value="1"/>
</dbReference>
<feature type="region of interest" description="Disordered" evidence="1">
    <location>
        <begin position="1"/>
        <end position="29"/>
    </location>
</feature>
<feature type="compositionally biased region" description="Basic and acidic residues" evidence="1">
    <location>
        <begin position="9"/>
        <end position="29"/>
    </location>
</feature>
<dbReference type="OrthoDB" id="2139939at2759"/>